<keyword evidence="3 6" id="KW-1133">Transmembrane helix</keyword>
<feature type="transmembrane region" description="Helical" evidence="6">
    <location>
        <begin position="34"/>
        <end position="58"/>
    </location>
</feature>
<evidence type="ECO:0000256" key="6">
    <source>
        <dbReference type="SAM" id="Phobius"/>
    </source>
</evidence>
<feature type="domain" description="Major facilitator superfamily (MFS) profile" evidence="8">
    <location>
        <begin position="1"/>
        <end position="418"/>
    </location>
</feature>
<dbReference type="OrthoDB" id="2130629at2759"/>
<dbReference type="InterPro" id="IPR011701">
    <property type="entry name" value="MFS"/>
</dbReference>
<evidence type="ECO:0000256" key="4">
    <source>
        <dbReference type="ARBA" id="ARBA00023136"/>
    </source>
</evidence>
<evidence type="ECO:0000256" key="3">
    <source>
        <dbReference type="ARBA" id="ARBA00022989"/>
    </source>
</evidence>
<dbReference type="InterPro" id="IPR000387">
    <property type="entry name" value="Tyr_Pase_dom"/>
</dbReference>
<keyword evidence="10" id="KW-1185">Reference proteome</keyword>
<dbReference type="Pfam" id="PF13350">
    <property type="entry name" value="Y_phosphatase3"/>
    <property type="match status" value="1"/>
</dbReference>
<evidence type="ECO:0000256" key="2">
    <source>
        <dbReference type="ARBA" id="ARBA00022692"/>
    </source>
</evidence>
<evidence type="ECO:0008006" key="11">
    <source>
        <dbReference type="Google" id="ProtNLM"/>
    </source>
</evidence>
<feature type="transmembrane region" description="Helical" evidence="6">
    <location>
        <begin position="238"/>
        <end position="255"/>
    </location>
</feature>
<comment type="subcellular location">
    <subcellularLocation>
        <location evidence="1">Membrane</location>
        <topology evidence="1">Multi-pass membrane protein</topology>
    </subcellularLocation>
</comment>
<feature type="compositionally biased region" description="Low complexity" evidence="5">
    <location>
        <begin position="14"/>
        <end position="25"/>
    </location>
</feature>
<dbReference type="VEuPathDB" id="FungiDB:ASPSYDRAFT_54728"/>
<dbReference type="Gene3D" id="1.20.1250.20">
    <property type="entry name" value="MFS general substrate transporter like domains"/>
    <property type="match status" value="1"/>
</dbReference>
<dbReference type="PANTHER" id="PTHR42718">
    <property type="entry name" value="MAJOR FACILITATOR SUPERFAMILY MULTIDRUG TRANSPORTER MFSC"/>
    <property type="match status" value="1"/>
</dbReference>
<keyword evidence="2 6" id="KW-0812">Transmembrane</keyword>
<proteinExistence type="predicted"/>
<evidence type="ECO:0000313" key="10">
    <source>
        <dbReference type="Proteomes" id="UP000184356"/>
    </source>
</evidence>
<protein>
    <recommendedName>
        <fullName evidence="11">Major facilitator superfamily (MFS) profile domain-containing protein</fullName>
    </recommendedName>
</protein>
<feature type="domain" description="Tyrosine specific protein phosphatases" evidence="7">
    <location>
        <begin position="552"/>
        <end position="583"/>
    </location>
</feature>
<dbReference type="GO" id="GO:0004721">
    <property type="term" value="F:phosphoprotein phosphatase activity"/>
    <property type="evidence" value="ECO:0007669"/>
    <property type="project" value="InterPro"/>
</dbReference>
<dbReference type="GeneID" id="63764973"/>
<organism evidence="9 10">
    <name type="scientific">Aspergillus sydowii CBS 593.65</name>
    <dbReference type="NCBI Taxonomy" id="1036612"/>
    <lineage>
        <taxon>Eukaryota</taxon>
        <taxon>Fungi</taxon>
        <taxon>Dikarya</taxon>
        <taxon>Ascomycota</taxon>
        <taxon>Pezizomycotina</taxon>
        <taxon>Eurotiomycetes</taxon>
        <taxon>Eurotiomycetidae</taxon>
        <taxon>Eurotiales</taxon>
        <taxon>Aspergillaceae</taxon>
        <taxon>Aspergillus</taxon>
        <taxon>Aspergillus subgen. Nidulantes</taxon>
    </lineage>
</organism>
<dbReference type="GO" id="GO:0016020">
    <property type="term" value="C:membrane"/>
    <property type="evidence" value="ECO:0007669"/>
    <property type="project" value="UniProtKB-SubCell"/>
</dbReference>
<evidence type="ECO:0000259" key="8">
    <source>
        <dbReference type="PROSITE" id="PS50850"/>
    </source>
</evidence>
<dbReference type="PROSITE" id="PS00383">
    <property type="entry name" value="TYR_PHOSPHATASE_1"/>
    <property type="match status" value="1"/>
</dbReference>
<evidence type="ECO:0000256" key="5">
    <source>
        <dbReference type="SAM" id="MobiDB-lite"/>
    </source>
</evidence>
<feature type="transmembrane region" description="Helical" evidence="6">
    <location>
        <begin position="295"/>
        <end position="313"/>
    </location>
</feature>
<dbReference type="AlphaFoldDB" id="A0A1L9TQN8"/>
<sequence length="682" mass="72677">MSQTEEIVLHDTHTTTAKTTQNHATPQSPSKAQAITAVVALSGVSFLNTMGSGILTVALPQMATDLGLNHDILLWPAARVWLTGSILFAAFTLACGLARTGNQLIAFRTLLGIAVSMCLPCAVSLMTRTFPPGKARNLGFASMGMGRPLGYSVGLILGGVFADSIGWRFGYYISAIINGLLSVLAFWSLPVERPRTVPVLVGLKKIDWVGAPIISVSLALLSFVLAQITENYHNLSETYIIVLFAVSIVLLPTFQEIQHHSALASSLMFLPMVVAGAVTNIFTGYTVDKISVGQLVFVSAIISTVSPLLMALIKPDWVYWRGAFVPMLLSPIHADVSNLIISHAYPGENQALAGAVFNSVSQVGNSVGLAVSAAIAASVTEHSEQDTLRGFQAAYWLMFAAMVVLVATDIQTVLPAEAVAEIISQAPFTTVPGILNLRDISNATIPTSPSPAVLRPGLAYRSAAPVATFTPDGLTALNALGIKKIYDLRRPDERTKKPSPVIDGVEVVWIPDTLGGKPPNSATAPPPDPEKSTEALVQMYTTYLTSHAPVYKAVFEHIRDEPEKPFLFHCSAGKDRTGVLAALIHRLAGSADEAIIHDFTLTRVGLEPGREALLNMMKSLYGESAWNNPVLLVLWGVHANGMAGFLNILDEKHGGVVGYLKGLGFSGSDIDTMKGNLALNGN</sequence>
<dbReference type="GO" id="GO:0022857">
    <property type="term" value="F:transmembrane transporter activity"/>
    <property type="evidence" value="ECO:0007669"/>
    <property type="project" value="InterPro"/>
</dbReference>
<dbReference type="PROSITE" id="PS50850">
    <property type="entry name" value="MFS"/>
    <property type="match status" value="1"/>
</dbReference>
<feature type="transmembrane region" description="Helical" evidence="6">
    <location>
        <begin position="209"/>
        <end position="226"/>
    </location>
</feature>
<dbReference type="SUPFAM" id="SSF103473">
    <property type="entry name" value="MFS general substrate transporter"/>
    <property type="match status" value="1"/>
</dbReference>
<dbReference type="InterPro" id="IPR026893">
    <property type="entry name" value="Tyr/Ser_Pase_IphP-type"/>
</dbReference>
<dbReference type="InterPro" id="IPR020846">
    <property type="entry name" value="MFS_dom"/>
</dbReference>
<feature type="transmembrane region" description="Helical" evidence="6">
    <location>
        <begin position="105"/>
        <end position="126"/>
    </location>
</feature>
<keyword evidence="4 6" id="KW-0472">Membrane</keyword>
<dbReference type="PANTHER" id="PTHR42718:SF10">
    <property type="entry name" value="TRANSPORTER, PUTATIVE (AFU_ORTHOLOGUE AFUA_8G06760)-RELATED"/>
    <property type="match status" value="1"/>
</dbReference>
<dbReference type="EMBL" id="KV878583">
    <property type="protein sequence ID" value="OJJ61744.1"/>
    <property type="molecule type" value="Genomic_DNA"/>
</dbReference>
<evidence type="ECO:0000313" key="9">
    <source>
        <dbReference type="EMBL" id="OJJ61744.1"/>
    </source>
</evidence>
<feature type="transmembrane region" description="Helical" evidence="6">
    <location>
        <begin position="261"/>
        <end position="283"/>
    </location>
</feature>
<evidence type="ECO:0000256" key="1">
    <source>
        <dbReference type="ARBA" id="ARBA00004141"/>
    </source>
</evidence>
<dbReference type="Pfam" id="PF07690">
    <property type="entry name" value="MFS_1"/>
    <property type="match status" value="1"/>
</dbReference>
<gene>
    <name evidence="9" type="ORF">ASPSYDRAFT_54728</name>
</gene>
<reference evidence="10" key="1">
    <citation type="journal article" date="2017" name="Genome Biol.">
        <title>Comparative genomics reveals high biological diversity and specific adaptations in the industrially and medically important fungal genus Aspergillus.</title>
        <authorList>
            <person name="de Vries R.P."/>
            <person name="Riley R."/>
            <person name="Wiebenga A."/>
            <person name="Aguilar-Osorio G."/>
            <person name="Amillis S."/>
            <person name="Uchima C.A."/>
            <person name="Anderluh G."/>
            <person name="Asadollahi M."/>
            <person name="Askin M."/>
            <person name="Barry K."/>
            <person name="Battaglia E."/>
            <person name="Bayram O."/>
            <person name="Benocci T."/>
            <person name="Braus-Stromeyer S.A."/>
            <person name="Caldana C."/>
            <person name="Canovas D."/>
            <person name="Cerqueira G.C."/>
            <person name="Chen F."/>
            <person name="Chen W."/>
            <person name="Choi C."/>
            <person name="Clum A."/>
            <person name="Dos Santos R.A."/>
            <person name="Damasio A.R."/>
            <person name="Diallinas G."/>
            <person name="Emri T."/>
            <person name="Fekete E."/>
            <person name="Flipphi M."/>
            <person name="Freyberg S."/>
            <person name="Gallo A."/>
            <person name="Gournas C."/>
            <person name="Habgood R."/>
            <person name="Hainaut M."/>
            <person name="Harispe M.L."/>
            <person name="Henrissat B."/>
            <person name="Hilden K.S."/>
            <person name="Hope R."/>
            <person name="Hossain A."/>
            <person name="Karabika E."/>
            <person name="Karaffa L."/>
            <person name="Karanyi Z."/>
            <person name="Krasevec N."/>
            <person name="Kuo A."/>
            <person name="Kusch H."/>
            <person name="LaButti K."/>
            <person name="Lagendijk E.L."/>
            <person name="Lapidus A."/>
            <person name="Levasseur A."/>
            <person name="Lindquist E."/>
            <person name="Lipzen A."/>
            <person name="Logrieco A.F."/>
            <person name="MacCabe A."/>
            <person name="Maekelae M.R."/>
            <person name="Malavazi I."/>
            <person name="Melin P."/>
            <person name="Meyer V."/>
            <person name="Mielnichuk N."/>
            <person name="Miskei M."/>
            <person name="Molnar A.P."/>
            <person name="Mule G."/>
            <person name="Ngan C.Y."/>
            <person name="Orejas M."/>
            <person name="Orosz E."/>
            <person name="Ouedraogo J.P."/>
            <person name="Overkamp K.M."/>
            <person name="Park H.-S."/>
            <person name="Perrone G."/>
            <person name="Piumi F."/>
            <person name="Punt P.J."/>
            <person name="Ram A.F."/>
            <person name="Ramon A."/>
            <person name="Rauscher S."/>
            <person name="Record E."/>
            <person name="Riano-Pachon D.M."/>
            <person name="Robert V."/>
            <person name="Roehrig J."/>
            <person name="Ruller R."/>
            <person name="Salamov A."/>
            <person name="Salih N.S."/>
            <person name="Samson R.A."/>
            <person name="Sandor E."/>
            <person name="Sanguinetti M."/>
            <person name="Schuetze T."/>
            <person name="Sepcic K."/>
            <person name="Shelest E."/>
            <person name="Sherlock G."/>
            <person name="Sophianopoulou V."/>
            <person name="Squina F.M."/>
            <person name="Sun H."/>
            <person name="Susca A."/>
            <person name="Todd R.B."/>
            <person name="Tsang A."/>
            <person name="Unkles S.E."/>
            <person name="van de Wiele N."/>
            <person name="van Rossen-Uffink D."/>
            <person name="Oliveira J.V."/>
            <person name="Vesth T.C."/>
            <person name="Visser J."/>
            <person name="Yu J.-H."/>
            <person name="Zhou M."/>
            <person name="Andersen M.R."/>
            <person name="Archer D.B."/>
            <person name="Baker S.E."/>
            <person name="Benoit I."/>
            <person name="Brakhage A.A."/>
            <person name="Braus G.H."/>
            <person name="Fischer R."/>
            <person name="Frisvad J.C."/>
            <person name="Goldman G.H."/>
            <person name="Houbraken J."/>
            <person name="Oakley B."/>
            <person name="Pocsi I."/>
            <person name="Scazzocchio C."/>
            <person name="Seiboth B."/>
            <person name="vanKuyk P.A."/>
            <person name="Wortman J."/>
            <person name="Dyer P.S."/>
            <person name="Grigoriev I.V."/>
        </authorList>
    </citation>
    <scope>NUCLEOTIDE SEQUENCE [LARGE SCALE GENOMIC DNA]</scope>
    <source>
        <strain evidence="10">CBS 593.65</strain>
    </source>
</reference>
<feature type="transmembrane region" description="Helical" evidence="6">
    <location>
        <begin position="78"/>
        <end position="98"/>
    </location>
</feature>
<accession>A0A1L9TQN8</accession>
<feature type="region of interest" description="Disordered" evidence="5">
    <location>
        <begin position="1"/>
        <end position="29"/>
    </location>
</feature>
<dbReference type="InterPro" id="IPR016130">
    <property type="entry name" value="Tyr_Pase_AS"/>
</dbReference>
<dbReference type="SUPFAM" id="SSF52799">
    <property type="entry name" value="(Phosphotyrosine protein) phosphatases II"/>
    <property type="match status" value="1"/>
</dbReference>
<name>A0A1L9TQN8_9EURO</name>
<dbReference type="Proteomes" id="UP000184356">
    <property type="component" value="Unassembled WGS sequence"/>
</dbReference>
<dbReference type="InterPro" id="IPR029021">
    <property type="entry name" value="Prot-tyrosine_phosphatase-like"/>
</dbReference>
<feature type="transmembrane region" description="Helical" evidence="6">
    <location>
        <begin position="169"/>
        <end position="189"/>
    </location>
</feature>
<dbReference type="RefSeq" id="XP_040705550.1">
    <property type="nucleotide sequence ID" value="XM_040848900.1"/>
</dbReference>
<dbReference type="PROSITE" id="PS50056">
    <property type="entry name" value="TYR_PHOSPHATASE_2"/>
    <property type="match status" value="1"/>
</dbReference>
<evidence type="ECO:0000259" key="7">
    <source>
        <dbReference type="PROSITE" id="PS50056"/>
    </source>
</evidence>
<dbReference type="InterPro" id="IPR036259">
    <property type="entry name" value="MFS_trans_sf"/>
</dbReference>
<feature type="transmembrane region" description="Helical" evidence="6">
    <location>
        <begin position="138"/>
        <end position="162"/>
    </location>
</feature>
<dbReference type="Gene3D" id="3.90.190.10">
    <property type="entry name" value="Protein tyrosine phosphatase superfamily"/>
    <property type="match status" value="1"/>
</dbReference>